<feature type="compositionally biased region" description="Basic and acidic residues" evidence="1">
    <location>
        <begin position="58"/>
        <end position="76"/>
    </location>
</feature>
<evidence type="ECO:0000313" key="3">
    <source>
        <dbReference type="Proteomes" id="UP000008635"/>
    </source>
</evidence>
<keyword evidence="3" id="KW-1185">Reference proteome</keyword>
<dbReference type="OrthoDB" id="72248at2"/>
<accession>E8U5D2</accession>
<reference evidence="3" key="2">
    <citation type="submission" date="2011-01" db="EMBL/GenBank/DDBJ databases">
        <title>The complete genome of Deinococcus maricopensis DSM 21211.</title>
        <authorList>
            <consortium name="US DOE Joint Genome Institute (JGI-PGF)"/>
            <person name="Lucas S."/>
            <person name="Copeland A."/>
            <person name="Lapidus A."/>
            <person name="Goodwin L."/>
            <person name="Pitluck S."/>
            <person name="Kyrpides N."/>
            <person name="Mavromatis K."/>
            <person name="Pagani I."/>
            <person name="Ivanova N."/>
            <person name="Ovchinnikova G."/>
            <person name="Zeytun A."/>
            <person name="Detter J.C."/>
            <person name="Han C."/>
            <person name="Land M."/>
            <person name="Hauser L."/>
            <person name="Markowitz V."/>
            <person name="Cheng J.-F."/>
            <person name="Hugenholtz P."/>
            <person name="Woyke T."/>
            <person name="Wu D."/>
            <person name="Pukall R."/>
            <person name="Gehrich-Schroeter G."/>
            <person name="Brambilla E."/>
            <person name="Klenk H.-P."/>
            <person name="Eisen J.A."/>
        </authorList>
    </citation>
    <scope>NUCLEOTIDE SEQUENCE [LARGE SCALE GENOMIC DNA]</scope>
    <source>
        <strain evidence="3">DSM 21211 / LMG 22137 / NRRL B-23946 / LB-34</strain>
    </source>
</reference>
<dbReference type="Proteomes" id="UP000008635">
    <property type="component" value="Chromosome"/>
</dbReference>
<proteinExistence type="predicted"/>
<evidence type="ECO:0000313" key="2">
    <source>
        <dbReference type="EMBL" id="ADV66271.1"/>
    </source>
</evidence>
<name>E8U5D2_DEIML</name>
<sequence>MTDHPNAPKSEQHDTGFVRKNNETQQDMDNEVHRLQQGDNALPEDAGHDFTFPDEQETLGRKTGDDLPGESDPHRD</sequence>
<dbReference type="EMBL" id="CP002454">
    <property type="protein sequence ID" value="ADV66271.1"/>
    <property type="molecule type" value="Genomic_DNA"/>
</dbReference>
<evidence type="ECO:0000256" key="1">
    <source>
        <dbReference type="SAM" id="MobiDB-lite"/>
    </source>
</evidence>
<reference evidence="2 3" key="1">
    <citation type="journal article" date="2011" name="Stand. Genomic Sci.">
        <title>Complete genome sequence of Deinococcus maricopensis type strain (LB-34).</title>
        <authorList>
            <person name="Pukall R."/>
            <person name="Zeytun A."/>
            <person name="Lucas S."/>
            <person name="Lapidus A."/>
            <person name="Hammon N."/>
            <person name="Deshpande S."/>
            <person name="Nolan M."/>
            <person name="Cheng J.F."/>
            <person name="Pitluck S."/>
            <person name="Liolios K."/>
            <person name="Pagani I."/>
            <person name="Mikhailova N."/>
            <person name="Ivanova N."/>
            <person name="Mavromatis K."/>
            <person name="Pati A."/>
            <person name="Tapia R."/>
            <person name="Han C."/>
            <person name="Goodwin L."/>
            <person name="Chen A."/>
            <person name="Palaniappan K."/>
            <person name="Land M."/>
            <person name="Hauser L."/>
            <person name="Chang Y.J."/>
            <person name="Jeffries C.D."/>
            <person name="Brambilla E.M."/>
            <person name="Rohde M."/>
            <person name="Goker M."/>
            <person name="Detter J.C."/>
            <person name="Woyke T."/>
            <person name="Bristow J."/>
            <person name="Eisen J.A."/>
            <person name="Markowitz V."/>
            <person name="Hugenholtz P."/>
            <person name="Kyrpides N.C."/>
            <person name="Klenk H.P."/>
        </authorList>
    </citation>
    <scope>NUCLEOTIDE SEQUENCE [LARGE SCALE GENOMIC DNA]</scope>
    <source>
        <strain evidence="3">DSM 21211 / LMG 22137 / NRRL B-23946 / LB-34</strain>
    </source>
</reference>
<feature type="compositionally biased region" description="Basic and acidic residues" evidence="1">
    <location>
        <begin position="10"/>
        <end position="22"/>
    </location>
</feature>
<protein>
    <submittedName>
        <fullName evidence="2">Uncharacterized protein</fullName>
    </submittedName>
</protein>
<organism evidence="2 3">
    <name type="scientific">Deinococcus maricopensis (strain DSM 21211 / LMG 22137 / NRRL B-23946 / LB-34)</name>
    <dbReference type="NCBI Taxonomy" id="709986"/>
    <lineage>
        <taxon>Bacteria</taxon>
        <taxon>Thermotogati</taxon>
        <taxon>Deinococcota</taxon>
        <taxon>Deinococci</taxon>
        <taxon>Deinococcales</taxon>
        <taxon>Deinococcaceae</taxon>
        <taxon>Deinococcus</taxon>
    </lineage>
</organism>
<dbReference type="HOGENOM" id="CLU_2648490_0_0_0"/>
<dbReference type="AlphaFoldDB" id="E8U5D2"/>
<dbReference type="RefSeq" id="WP_013555776.1">
    <property type="nucleotide sequence ID" value="NC_014958.1"/>
</dbReference>
<gene>
    <name evidence="2" type="ordered locus">Deima_0613</name>
</gene>
<dbReference type="KEGG" id="dmr:Deima_0613"/>
<feature type="region of interest" description="Disordered" evidence="1">
    <location>
        <begin position="1"/>
        <end position="76"/>
    </location>
</feature>